<evidence type="ECO:0000313" key="1">
    <source>
        <dbReference type="EMBL" id="MBC8590208.1"/>
    </source>
</evidence>
<name>A0A926EUS1_9FIRM</name>
<dbReference type="Proteomes" id="UP000601522">
    <property type="component" value="Unassembled WGS sequence"/>
</dbReference>
<proteinExistence type="predicted"/>
<dbReference type="EMBL" id="JACRTK010000001">
    <property type="protein sequence ID" value="MBC8590208.1"/>
    <property type="molecule type" value="Genomic_DNA"/>
</dbReference>
<organism evidence="1 2">
    <name type="scientific">Wansuia hejianensis</name>
    <dbReference type="NCBI Taxonomy" id="2763667"/>
    <lineage>
        <taxon>Bacteria</taxon>
        <taxon>Bacillati</taxon>
        <taxon>Bacillota</taxon>
        <taxon>Clostridia</taxon>
        <taxon>Lachnospirales</taxon>
        <taxon>Lachnospiraceae</taxon>
        <taxon>Wansuia</taxon>
    </lineage>
</organism>
<sequence>MSLLNLCRGYKTISIIGLGKNTGKTVALNHLLSEINKEKIPIGITSIGRDGEDMDLVYDIEKPKIHVEKGTLIATTMELIYISSANVSIIEKTDYTSPLGDIVISKVESSGDIQIAGPQSISAIKDVSNKMLNIGGEFVIVDGAIDRKSSAAPSISDATIMATGGILSPDMDKVIEDTLHQVEVFSLPVIEDKESRSIIEGLMAQNKIAIIDKDLKINPINLQTALGGGKVLGERLDHKSKYVVVPGSLVKNTIKDLIDTTKIYKDIDIVIKDGTKIFINSRDWMKFKKQGIKVKVLNPINLIGITINPYCPNGPSFEPREFLNKMRKSISHIPVMDLVLEKSERM</sequence>
<dbReference type="RefSeq" id="WP_249323029.1">
    <property type="nucleotide sequence ID" value="NZ_JACRTK010000001.1"/>
</dbReference>
<protein>
    <submittedName>
        <fullName evidence="1">Uncharacterized protein</fullName>
    </submittedName>
</protein>
<reference evidence="1 2" key="1">
    <citation type="submission" date="2020-08" db="EMBL/GenBank/DDBJ databases">
        <title>Genome public.</title>
        <authorList>
            <person name="Liu C."/>
            <person name="Sun Q."/>
        </authorList>
    </citation>
    <scope>NUCLEOTIDE SEQUENCE [LARGE SCALE GENOMIC DNA]</scope>
    <source>
        <strain evidence="1 2">NSJ-26</strain>
    </source>
</reference>
<comment type="caution">
    <text evidence="1">The sequence shown here is derived from an EMBL/GenBank/DDBJ whole genome shotgun (WGS) entry which is preliminary data.</text>
</comment>
<evidence type="ECO:0000313" key="2">
    <source>
        <dbReference type="Proteomes" id="UP000601522"/>
    </source>
</evidence>
<dbReference type="AlphaFoldDB" id="A0A926EUS1"/>
<gene>
    <name evidence="1" type="ORF">H8689_03510</name>
</gene>
<keyword evidence="2" id="KW-1185">Reference proteome</keyword>
<accession>A0A926EUS1</accession>